<organism evidence="1">
    <name type="scientific">Arundo donax</name>
    <name type="common">Giant reed</name>
    <name type="synonym">Donax arundinaceus</name>
    <dbReference type="NCBI Taxonomy" id="35708"/>
    <lineage>
        <taxon>Eukaryota</taxon>
        <taxon>Viridiplantae</taxon>
        <taxon>Streptophyta</taxon>
        <taxon>Embryophyta</taxon>
        <taxon>Tracheophyta</taxon>
        <taxon>Spermatophyta</taxon>
        <taxon>Magnoliopsida</taxon>
        <taxon>Liliopsida</taxon>
        <taxon>Poales</taxon>
        <taxon>Poaceae</taxon>
        <taxon>PACMAD clade</taxon>
        <taxon>Arundinoideae</taxon>
        <taxon>Arundineae</taxon>
        <taxon>Arundo</taxon>
    </lineage>
</organism>
<reference evidence="1" key="1">
    <citation type="submission" date="2014-09" db="EMBL/GenBank/DDBJ databases">
        <authorList>
            <person name="Magalhaes I.L.F."/>
            <person name="Oliveira U."/>
            <person name="Santos F.R."/>
            <person name="Vidigal T.H.D.A."/>
            <person name="Brescovit A.D."/>
            <person name="Santos A.J."/>
        </authorList>
    </citation>
    <scope>NUCLEOTIDE SEQUENCE</scope>
    <source>
        <tissue evidence="1">Shoot tissue taken approximately 20 cm above the soil surface</tissue>
    </source>
</reference>
<evidence type="ECO:0000313" key="1">
    <source>
        <dbReference type="EMBL" id="JAD61055.1"/>
    </source>
</evidence>
<reference evidence="1" key="2">
    <citation type="journal article" date="2015" name="Data Brief">
        <title>Shoot transcriptome of the giant reed, Arundo donax.</title>
        <authorList>
            <person name="Barrero R.A."/>
            <person name="Guerrero F.D."/>
            <person name="Moolhuijzen P."/>
            <person name="Goolsby J.A."/>
            <person name="Tidwell J."/>
            <person name="Bellgard S.E."/>
            <person name="Bellgard M.I."/>
        </authorList>
    </citation>
    <scope>NUCLEOTIDE SEQUENCE</scope>
    <source>
        <tissue evidence="1">Shoot tissue taken approximately 20 cm above the soil surface</tissue>
    </source>
</reference>
<dbReference type="AlphaFoldDB" id="A0A0A9BIL3"/>
<protein>
    <submittedName>
        <fullName evidence="1">Uncharacterized protein</fullName>
    </submittedName>
</protein>
<name>A0A0A9BIL3_ARUDO</name>
<sequence length="23" mass="2581">MGSLNKMLISVYLVEPRIGVTFL</sequence>
<accession>A0A0A9BIL3</accession>
<dbReference type="EMBL" id="GBRH01236840">
    <property type="protein sequence ID" value="JAD61055.1"/>
    <property type="molecule type" value="Transcribed_RNA"/>
</dbReference>
<proteinExistence type="predicted"/>